<organism evidence="1 2">
    <name type="scientific">Virgibacillus tibetensis</name>
    <dbReference type="NCBI Taxonomy" id="3042313"/>
    <lineage>
        <taxon>Bacteria</taxon>
        <taxon>Bacillati</taxon>
        <taxon>Bacillota</taxon>
        <taxon>Bacilli</taxon>
        <taxon>Bacillales</taxon>
        <taxon>Bacillaceae</taxon>
        <taxon>Virgibacillus</taxon>
    </lineage>
</organism>
<comment type="caution">
    <text evidence="1">The sequence shown here is derived from an EMBL/GenBank/DDBJ whole genome shotgun (WGS) entry which is preliminary data.</text>
</comment>
<dbReference type="SUPFAM" id="SSF53901">
    <property type="entry name" value="Thiolase-like"/>
    <property type="match status" value="1"/>
</dbReference>
<dbReference type="RefSeq" id="WP_327608975.1">
    <property type="nucleotide sequence ID" value="NZ_JARZFX010000014.1"/>
</dbReference>
<reference evidence="1 2" key="1">
    <citation type="journal article" date="2024" name="Int. J. Syst. Evol. Microbiol.">
        <title>Virgibacillus tibetensis sp. nov., isolated from salt lake on the Tibetan Plateau of China.</title>
        <authorList>
            <person name="Phurbu D."/>
            <person name="Liu Z.-X."/>
            <person name="Wang R."/>
            <person name="Zheng Y.-Y."/>
            <person name="Liu H.-C."/>
            <person name="Zhou Y.-G."/>
            <person name="Yu Y.-J."/>
            <person name="Li A.-H."/>
        </authorList>
    </citation>
    <scope>NUCLEOTIDE SEQUENCE [LARGE SCALE GENOMIC DNA]</scope>
    <source>
        <strain evidence="1 2">C22-A2</strain>
    </source>
</reference>
<proteinExistence type="predicted"/>
<sequence length="277" mass="32545">MSRKVYINKIFYKKFFENGEYIKNESLIEFYQDLLKQYRMTVKEEMLEKGYQNPFIHICHSMLENINRSYLDDVDLVLLAHDTPDIDPSYSTTSYLSHKFNLGSRCIAITNLGKNVGLGAVNLAKELIKKGDFTRILILLTEQNTLPYTNEKKKFIDIGLSILLTSDSQDKEIFTIDEYDFVYFDDRERPNLEKILCKINFDPESDLIFSNMKVEDTDQSHNKNYFSTKESSRTLQSLMTFSEFVSQIDIKIFSKILLIELDEYNKKIDCLKVNIER</sequence>
<dbReference type="Gene3D" id="3.40.47.10">
    <property type="match status" value="1"/>
</dbReference>
<evidence type="ECO:0000313" key="1">
    <source>
        <dbReference type="EMBL" id="MEC5425431.1"/>
    </source>
</evidence>
<dbReference type="EMBL" id="JARZFX010000014">
    <property type="protein sequence ID" value="MEC5425431.1"/>
    <property type="molecule type" value="Genomic_DNA"/>
</dbReference>
<name>A0ABU6KK02_9BACI</name>
<dbReference type="InterPro" id="IPR016039">
    <property type="entry name" value="Thiolase-like"/>
</dbReference>
<gene>
    <name evidence="1" type="ORF">QGM71_18275</name>
</gene>
<dbReference type="Proteomes" id="UP001335737">
    <property type="component" value="Unassembled WGS sequence"/>
</dbReference>
<evidence type="ECO:0000313" key="2">
    <source>
        <dbReference type="Proteomes" id="UP001335737"/>
    </source>
</evidence>
<accession>A0ABU6KK02</accession>
<evidence type="ECO:0008006" key="3">
    <source>
        <dbReference type="Google" id="ProtNLM"/>
    </source>
</evidence>
<protein>
    <recommendedName>
        <fullName evidence="3">Beta-ketoacyl synthase N-terminal domain-containing protein</fullName>
    </recommendedName>
</protein>
<keyword evidence="2" id="KW-1185">Reference proteome</keyword>